<gene>
    <name evidence="3" type="ORF">CPA56_06710</name>
</gene>
<keyword evidence="2" id="KW-1133">Transmembrane helix</keyword>
<evidence type="ECO:0000256" key="1">
    <source>
        <dbReference type="SAM" id="MobiDB-lite"/>
    </source>
</evidence>
<dbReference type="EMBL" id="PDLY01000004">
    <property type="protein sequence ID" value="MBA5727669.1"/>
    <property type="molecule type" value="Genomic_DNA"/>
</dbReference>
<keyword evidence="2" id="KW-0812">Transmembrane</keyword>
<organism evidence="3 4">
    <name type="scientific">Bombella mellum</name>
    <dbReference type="NCBI Taxonomy" id="2039288"/>
    <lineage>
        <taxon>Bacteria</taxon>
        <taxon>Pseudomonadati</taxon>
        <taxon>Pseudomonadota</taxon>
        <taxon>Alphaproteobacteria</taxon>
        <taxon>Acetobacterales</taxon>
        <taxon>Acetobacteraceae</taxon>
        <taxon>Bombella</taxon>
    </lineage>
</organism>
<keyword evidence="4" id="KW-1185">Reference proteome</keyword>
<feature type="compositionally biased region" description="Basic and acidic residues" evidence="1">
    <location>
        <begin position="1"/>
        <end position="14"/>
    </location>
</feature>
<dbReference type="RefSeq" id="WP_182041256.1">
    <property type="nucleotide sequence ID" value="NZ_PDLY01000004.1"/>
</dbReference>
<evidence type="ECO:0000313" key="3">
    <source>
        <dbReference type="EMBL" id="MBA5727669.1"/>
    </source>
</evidence>
<feature type="region of interest" description="Disordered" evidence="1">
    <location>
        <begin position="79"/>
        <end position="107"/>
    </location>
</feature>
<evidence type="ECO:0000256" key="2">
    <source>
        <dbReference type="SAM" id="Phobius"/>
    </source>
</evidence>
<dbReference type="Proteomes" id="UP000765338">
    <property type="component" value="Unassembled WGS sequence"/>
</dbReference>
<proteinExistence type="predicted"/>
<evidence type="ECO:0000313" key="4">
    <source>
        <dbReference type="Proteomes" id="UP000765338"/>
    </source>
</evidence>
<keyword evidence="2" id="KW-0472">Membrane</keyword>
<sequence length="107" mass="11771">MSGSDFSHEDEDRPAGPVQDSEALLREGRRFQMETGIPPFWGRKPRFWPWALLAVLLVLISLGIEIFWPLPGRHGPLPTCGQEPVGTVSCQRPQAPAVTPGSSIPSR</sequence>
<protein>
    <submittedName>
        <fullName evidence="3">Uncharacterized protein</fullName>
    </submittedName>
</protein>
<name>A0ABR5ZTL3_9PROT</name>
<accession>A0ABR5ZTL3</accession>
<feature type="transmembrane region" description="Helical" evidence="2">
    <location>
        <begin position="47"/>
        <end position="68"/>
    </location>
</feature>
<reference evidence="3 4" key="1">
    <citation type="submission" date="2017-10" db="EMBL/GenBank/DDBJ databases">
        <authorList>
            <person name="Jakob F."/>
        </authorList>
    </citation>
    <scope>NUCLEOTIDE SEQUENCE [LARGE SCALE GENOMIC DNA]</scope>
    <source>
        <strain evidence="3 4">TMW 2.1889</strain>
    </source>
</reference>
<feature type="region of interest" description="Disordered" evidence="1">
    <location>
        <begin position="1"/>
        <end position="27"/>
    </location>
</feature>
<comment type="caution">
    <text evidence="3">The sequence shown here is derived from an EMBL/GenBank/DDBJ whole genome shotgun (WGS) entry which is preliminary data.</text>
</comment>